<accession>A0A9P4IYD4</accession>
<dbReference type="SUPFAM" id="SSF52540">
    <property type="entry name" value="P-loop containing nucleoside triphosphate hydrolases"/>
    <property type="match status" value="1"/>
</dbReference>
<keyword evidence="2" id="KW-0378">Hydrolase</keyword>
<sequence>MQPSQGIVRIGGLDIASLDQETVQSHLVCVTQAFFFLPNVSLKDNLDLGARVLRNDPCNERDGAVDQDDDMINVLRDVQVWDAVEERGGLTATFDPGVWSVGEVQLLNLARAVLKARRARRKSPGRMWRVLLLDEATSSVDRQNVALIRRIIKENFEGYTIIAVEHRLEDIKDDLDWVVRLDKGRVIEEGRPEEILV</sequence>
<dbReference type="Proteomes" id="UP000799439">
    <property type="component" value="Unassembled WGS sequence"/>
</dbReference>
<protein>
    <submittedName>
        <fullName evidence="2">P-loop containing nucleoside triphosphate hydrolase protein</fullName>
    </submittedName>
</protein>
<dbReference type="Gene3D" id="3.40.50.300">
    <property type="entry name" value="P-loop containing nucleotide triphosphate hydrolases"/>
    <property type="match status" value="1"/>
</dbReference>
<proteinExistence type="predicted"/>
<dbReference type="EMBL" id="ML996090">
    <property type="protein sequence ID" value="KAF2149980.1"/>
    <property type="molecule type" value="Genomic_DNA"/>
</dbReference>
<dbReference type="InterPro" id="IPR027417">
    <property type="entry name" value="P-loop_NTPase"/>
</dbReference>
<dbReference type="Pfam" id="PF00005">
    <property type="entry name" value="ABC_tran"/>
    <property type="match status" value="1"/>
</dbReference>
<feature type="domain" description="ABC transporter" evidence="1">
    <location>
        <begin position="2"/>
        <end position="137"/>
    </location>
</feature>
<keyword evidence="3" id="KW-1185">Reference proteome</keyword>
<evidence type="ECO:0000313" key="3">
    <source>
        <dbReference type="Proteomes" id="UP000799439"/>
    </source>
</evidence>
<dbReference type="GO" id="GO:0005524">
    <property type="term" value="F:ATP binding"/>
    <property type="evidence" value="ECO:0007669"/>
    <property type="project" value="InterPro"/>
</dbReference>
<organism evidence="2 3">
    <name type="scientific">Myriangium duriaei CBS 260.36</name>
    <dbReference type="NCBI Taxonomy" id="1168546"/>
    <lineage>
        <taxon>Eukaryota</taxon>
        <taxon>Fungi</taxon>
        <taxon>Dikarya</taxon>
        <taxon>Ascomycota</taxon>
        <taxon>Pezizomycotina</taxon>
        <taxon>Dothideomycetes</taxon>
        <taxon>Dothideomycetidae</taxon>
        <taxon>Myriangiales</taxon>
        <taxon>Myriangiaceae</taxon>
        <taxon>Myriangium</taxon>
    </lineage>
</organism>
<name>A0A9P4IYD4_9PEZI</name>
<dbReference type="GO" id="GO:0016887">
    <property type="term" value="F:ATP hydrolysis activity"/>
    <property type="evidence" value="ECO:0007669"/>
    <property type="project" value="InterPro"/>
</dbReference>
<dbReference type="PANTHER" id="PTHR43394">
    <property type="entry name" value="ATP-DEPENDENT PERMEASE MDL1, MITOCHONDRIAL"/>
    <property type="match status" value="1"/>
</dbReference>
<comment type="caution">
    <text evidence="2">The sequence shown here is derived from an EMBL/GenBank/DDBJ whole genome shotgun (WGS) entry which is preliminary data.</text>
</comment>
<gene>
    <name evidence="2" type="ORF">K461DRAFT_37561</name>
</gene>
<dbReference type="InterPro" id="IPR003439">
    <property type="entry name" value="ABC_transporter-like_ATP-bd"/>
</dbReference>
<evidence type="ECO:0000259" key="1">
    <source>
        <dbReference type="Pfam" id="PF00005"/>
    </source>
</evidence>
<reference evidence="2" key="1">
    <citation type="journal article" date="2020" name="Stud. Mycol.">
        <title>101 Dothideomycetes genomes: a test case for predicting lifestyles and emergence of pathogens.</title>
        <authorList>
            <person name="Haridas S."/>
            <person name="Albert R."/>
            <person name="Binder M."/>
            <person name="Bloem J."/>
            <person name="Labutti K."/>
            <person name="Salamov A."/>
            <person name="Andreopoulos B."/>
            <person name="Baker S."/>
            <person name="Barry K."/>
            <person name="Bills G."/>
            <person name="Bluhm B."/>
            <person name="Cannon C."/>
            <person name="Castanera R."/>
            <person name="Culley D."/>
            <person name="Daum C."/>
            <person name="Ezra D."/>
            <person name="Gonzalez J."/>
            <person name="Henrissat B."/>
            <person name="Kuo A."/>
            <person name="Liang C."/>
            <person name="Lipzen A."/>
            <person name="Lutzoni F."/>
            <person name="Magnuson J."/>
            <person name="Mondo S."/>
            <person name="Nolan M."/>
            <person name="Ohm R."/>
            <person name="Pangilinan J."/>
            <person name="Park H.-J."/>
            <person name="Ramirez L."/>
            <person name="Alfaro M."/>
            <person name="Sun H."/>
            <person name="Tritt A."/>
            <person name="Yoshinaga Y."/>
            <person name="Zwiers L.-H."/>
            <person name="Turgeon B."/>
            <person name="Goodwin S."/>
            <person name="Spatafora J."/>
            <person name="Crous P."/>
            <person name="Grigoriev I."/>
        </authorList>
    </citation>
    <scope>NUCLEOTIDE SEQUENCE</scope>
    <source>
        <strain evidence="2">CBS 260.36</strain>
    </source>
</reference>
<dbReference type="OrthoDB" id="3798358at2759"/>
<dbReference type="AlphaFoldDB" id="A0A9P4IYD4"/>
<evidence type="ECO:0000313" key="2">
    <source>
        <dbReference type="EMBL" id="KAF2149980.1"/>
    </source>
</evidence>
<dbReference type="InterPro" id="IPR039421">
    <property type="entry name" value="Type_1_exporter"/>
</dbReference>